<evidence type="ECO:0000256" key="1">
    <source>
        <dbReference type="SAM" id="MobiDB-lite"/>
    </source>
</evidence>
<gene>
    <name evidence="2" type="ORF">VP01_5177g1</name>
</gene>
<dbReference type="VEuPathDB" id="FungiDB:VP01_5177g1"/>
<evidence type="ECO:0000313" key="2">
    <source>
        <dbReference type="EMBL" id="KNZ49154.1"/>
    </source>
</evidence>
<feature type="region of interest" description="Disordered" evidence="1">
    <location>
        <begin position="310"/>
        <end position="334"/>
    </location>
</feature>
<proteinExistence type="predicted"/>
<accession>A0A0L6UKU7</accession>
<dbReference type="Proteomes" id="UP000037035">
    <property type="component" value="Unassembled WGS sequence"/>
</dbReference>
<reference evidence="2 3" key="1">
    <citation type="submission" date="2015-08" db="EMBL/GenBank/DDBJ databases">
        <title>Next Generation Sequencing and Analysis of the Genome of Puccinia sorghi L Schw, the Causal Agent of Maize Common Rust.</title>
        <authorList>
            <person name="Rochi L."/>
            <person name="Burguener G."/>
            <person name="Darino M."/>
            <person name="Turjanski A."/>
            <person name="Kreff E."/>
            <person name="Dieguez M.J."/>
            <person name="Sacco F."/>
        </authorList>
    </citation>
    <scope>NUCLEOTIDE SEQUENCE [LARGE SCALE GENOMIC DNA]</scope>
    <source>
        <strain evidence="2 3">RO10H11247</strain>
    </source>
</reference>
<dbReference type="AlphaFoldDB" id="A0A0L6UKU7"/>
<feature type="compositionally biased region" description="Polar residues" evidence="1">
    <location>
        <begin position="323"/>
        <end position="334"/>
    </location>
</feature>
<comment type="caution">
    <text evidence="2">The sequence shown here is derived from an EMBL/GenBank/DDBJ whole genome shotgun (WGS) entry which is preliminary data.</text>
</comment>
<sequence>MTSSMISNPASLITTAGTVPRWPCGTSTRLEPCRPTCRNLSSMPAIDVRKLRLMDFKVKPETEKRKGLDMIEEKSEEKEIKSCEINGVRRAEHDNEELFSFPTKLRRQNCEDSVYQMRIKSREREKSSNRFELMIFFEFQQMPLKAGQTIEGNPVPSTSTSTPAPKPDAMGLSTFQKSPSKRLSNAKQACQTAYSPCLPPGSLKFRQKSIVSTLTCDTPASLSPVETKSDSTTMLGRHSPLLYIGLFSFFIVPFITKSDSTTVLAINPFVLEFSPRLLVLSRYQIRQVHKQPPLSARLSELQAEINCLRTNPSASSPAPPSENAHSSKNGIAQV</sequence>
<name>A0A0L6UKU7_9BASI</name>
<dbReference type="EMBL" id="LAVV01010361">
    <property type="protein sequence ID" value="KNZ49154.1"/>
    <property type="molecule type" value="Genomic_DNA"/>
</dbReference>
<keyword evidence="3" id="KW-1185">Reference proteome</keyword>
<protein>
    <submittedName>
        <fullName evidence="2">Uncharacterized protein</fullName>
    </submittedName>
</protein>
<evidence type="ECO:0000313" key="3">
    <source>
        <dbReference type="Proteomes" id="UP000037035"/>
    </source>
</evidence>
<organism evidence="2 3">
    <name type="scientific">Puccinia sorghi</name>
    <dbReference type="NCBI Taxonomy" id="27349"/>
    <lineage>
        <taxon>Eukaryota</taxon>
        <taxon>Fungi</taxon>
        <taxon>Dikarya</taxon>
        <taxon>Basidiomycota</taxon>
        <taxon>Pucciniomycotina</taxon>
        <taxon>Pucciniomycetes</taxon>
        <taxon>Pucciniales</taxon>
        <taxon>Pucciniaceae</taxon>
        <taxon>Puccinia</taxon>
    </lineage>
</organism>